<feature type="region of interest" description="Disordered" evidence="1">
    <location>
        <begin position="23"/>
        <end position="87"/>
    </location>
</feature>
<feature type="region of interest" description="Disordered" evidence="1">
    <location>
        <begin position="198"/>
        <end position="267"/>
    </location>
</feature>
<dbReference type="EMBL" id="AP021861">
    <property type="protein sequence ID" value="BBO35080.1"/>
    <property type="molecule type" value="Genomic_DNA"/>
</dbReference>
<name>A0A5K7XE67_9BACT</name>
<accession>A0A5K7XE67</accession>
<feature type="chain" id="PRO_5024918518" evidence="2">
    <location>
        <begin position="26"/>
        <end position="267"/>
    </location>
</feature>
<organism evidence="3 4">
    <name type="scientific">Lacipirellula parvula</name>
    <dbReference type="NCBI Taxonomy" id="2650471"/>
    <lineage>
        <taxon>Bacteria</taxon>
        <taxon>Pseudomonadati</taxon>
        <taxon>Planctomycetota</taxon>
        <taxon>Planctomycetia</taxon>
        <taxon>Pirellulales</taxon>
        <taxon>Lacipirellulaceae</taxon>
        <taxon>Lacipirellula</taxon>
    </lineage>
</organism>
<protein>
    <submittedName>
        <fullName evidence="3">Uncharacterized protein</fullName>
    </submittedName>
</protein>
<dbReference type="Proteomes" id="UP000326837">
    <property type="component" value="Chromosome"/>
</dbReference>
<feature type="compositionally biased region" description="Basic and acidic residues" evidence="1">
    <location>
        <begin position="237"/>
        <end position="253"/>
    </location>
</feature>
<evidence type="ECO:0000313" key="4">
    <source>
        <dbReference type="Proteomes" id="UP000326837"/>
    </source>
</evidence>
<feature type="compositionally biased region" description="Low complexity" evidence="1">
    <location>
        <begin position="218"/>
        <end position="232"/>
    </location>
</feature>
<feature type="compositionally biased region" description="Low complexity" evidence="1">
    <location>
        <begin position="23"/>
        <end position="38"/>
    </location>
</feature>
<dbReference type="RefSeq" id="WP_152100535.1">
    <property type="nucleotide sequence ID" value="NZ_AP021861.1"/>
</dbReference>
<dbReference type="KEGG" id="lpav:PLANPX_4692"/>
<sequence length="267" mass="27689">MNASTYRSAVALAFAASLGCGGAPALPTGPATPPAAEAPAEKEKPIVAGVPGEEMPEDETPVTDIPRKFNSHDPIQGRRSRRQAQGTNALGLGTTAAAGFYAKHEMMIIAIDHANQLYNPQHDFEFPKTQEIFMKEVVAPALNGQPLPKIPEDEEYCYVPEQGEIGLQIRLVPGSPRSKVPAGTTPQQAIAQLGGSLEPEEPAYVPPTTQISPPPADPAAAPAAAAPAAEPAPGEPEGGRDDAGNPLDLRERAAGFGGVSPTDGLSE</sequence>
<gene>
    <name evidence="3" type="ORF">PLANPX_4692</name>
</gene>
<proteinExistence type="predicted"/>
<keyword evidence="2" id="KW-0732">Signal</keyword>
<evidence type="ECO:0000256" key="2">
    <source>
        <dbReference type="SAM" id="SignalP"/>
    </source>
</evidence>
<dbReference type="AlphaFoldDB" id="A0A5K7XE67"/>
<reference evidence="4" key="1">
    <citation type="submission" date="2019-10" db="EMBL/GenBank/DDBJ databases">
        <title>Lacipirellula parvula gen. nov., sp. nov., representing a lineage of planctomycetes widespread in freshwater anoxic habitats, and description of the family Lacipirellulaceae.</title>
        <authorList>
            <person name="Dedysh S.N."/>
            <person name="Kulichevskaya I.S."/>
            <person name="Beletsky A.V."/>
            <person name="Rakitin A.L."/>
            <person name="Mardanov A.V."/>
            <person name="Ivanova A.A."/>
            <person name="Saltykova V.X."/>
            <person name="Rijpstra W.I.C."/>
            <person name="Sinninghe Damste J.S."/>
            <person name="Ravin N.V."/>
        </authorList>
    </citation>
    <scope>NUCLEOTIDE SEQUENCE [LARGE SCALE GENOMIC DNA]</scope>
    <source>
        <strain evidence="4">PX69</strain>
    </source>
</reference>
<keyword evidence="4" id="KW-1185">Reference proteome</keyword>
<evidence type="ECO:0000313" key="3">
    <source>
        <dbReference type="EMBL" id="BBO35080.1"/>
    </source>
</evidence>
<evidence type="ECO:0000256" key="1">
    <source>
        <dbReference type="SAM" id="MobiDB-lite"/>
    </source>
</evidence>
<feature type="signal peptide" evidence="2">
    <location>
        <begin position="1"/>
        <end position="25"/>
    </location>
</feature>
<dbReference type="PROSITE" id="PS51257">
    <property type="entry name" value="PROKAR_LIPOPROTEIN"/>
    <property type="match status" value="1"/>
</dbReference>